<feature type="domain" description="UvrD-like helicase ATP-binding" evidence="10">
    <location>
        <begin position="253"/>
        <end position="552"/>
    </location>
</feature>
<evidence type="ECO:0000256" key="1">
    <source>
        <dbReference type="ARBA" id="ARBA00022741"/>
    </source>
</evidence>
<dbReference type="Pfam" id="PF13361">
    <property type="entry name" value="UvrD_C"/>
    <property type="match status" value="1"/>
</dbReference>
<evidence type="ECO:0000256" key="8">
    <source>
        <dbReference type="ARBA" id="ARBA00048988"/>
    </source>
</evidence>
<keyword evidence="2 9" id="KW-0378">Hydrolase</keyword>
<sequence>MTTRGEATLRLLDKADKEIQKLPRVVKGAIYEFQHDFRKNPDARGLRLKQLQGHTRLYSARVSAEYRALLLHVGARDYILVAVKHRKDVYDNLDRYQYKINDVTGAIEFVDLVSVEENVSTPRAPEPAPVPVPVPAVPAPARPLFADLTDDELLQLGVASVLIPLIRTITTEDELLGLTEMAPALTEEVLLGLYFGKTFDEVLDQVTAPVQADDDVDTDDYATALARPATQVTTSDTELQAVLEDDFGRWKVFLHPGQRKLVERENKGSARVSGGPGTGKTIVALHRVKHLVDRLPPGDDKPVLFTTFNKNLAADLRKRLLELGGPETVSRVEIVNIDKLAADVVARAEPGGKRRWIDDAKAVQEWRDLLLELGETIWDPEFLHAEWTHVILGMAGNSRADYFRTRRPGRGRGIGRAQRAEIWRLVEKFRLRLDEKNQWTYRQVSEHAARLEQERAEKIRRHREGSLNVHREDASVARMRPRYSHIVVDEAQDLAAAHWTMLRAMVPEGPDDIFLVGDVHQRLYDNHVSLSVLGINIRGRRSARLTLSYRTTHEILGSAVRLLGEESWDDLDGETDELTGYRSVLRGSAPAVHGATTWEDEQDYIAAQVSELIDGPSPSIAISVPERAMVAEMEARLARAGIPAASIGPDGPRVDDVVHVGTMHRFKGLEYQHVIVAGISDGLVPQGYLRRWEQSDPARYRRELQRARSLLFVAATRARDTLHITWHGDPSPFLGDR</sequence>
<evidence type="ECO:0000313" key="11">
    <source>
        <dbReference type="EMBL" id="GAA4241774.1"/>
    </source>
</evidence>
<keyword evidence="3 9" id="KW-0347">Helicase</keyword>
<dbReference type="SUPFAM" id="SSF143011">
    <property type="entry name" value="RelE-like"/>
    <property type="match status" value="1"/>
</dbReference>
<dbReference type="InterPro" id="IPR035093">
    <property type="entry name" value="RelE/ParE_toxin_dom_sf"/>
</dbReference>
<keyword evidence="11" id="KW-0269">Exonuclease</keyword>
<dbReference type="InterPro" id="IPR000212">
    <property type="entry name" value="DNA_helicase_UvrD/REP"/>
</dbReference>
<gene>
    <name evidence="11" type="ORF">GCM10022254_72000</name>
</gene>
<organism evidence="11 12">
    <name type="scientific">Actinomadura meridiana</name>
    <dbReference type="NCBI Taxonomy" id="559626"/>
    <lineage>
        <taxon>Bacteria</taxon>
        <taxon>Bacillati</taxon>
        <taxon>Actinomycetota</taxon>
        <taxon>Actinomycetes</taxon>
        <taxon>Streptosporangiales</taxon>
        <taxon>Thermomonosporaceae</taxon>
        <taxon>Actinomadura</taxon>
    </lineage>
</organism>
<evidence type="ECO:0000259" key="10">
    <source>
        <dbReference type="PROSITE" id="PS51198"/>
    </source>
</evidence>
<dbReference type="RefSeq" id="WP_344906919.1">
    <property type="nucleotide sequence ID" value="NZ_BAABAS010000029.1"/>
</dbReference>
<accession>A0ABP8CPR4</accession>
<evidence type="ECO:0000256" key="4">
    <source>
        <dbReference type="ARBA" id="ARBA00022840"/>
    </source>
</evidence>
<evidence type="ECO:0000256" key="3">
    <source>
        <dbReference type="ARBA" id="ARBA00022806"/>
    </source>
</evidence>
<comment type="catalytic activity">
    <reaction evidence="8">
        <text>ATP + H2O = ADP + phosphate + H(+)</text>
        <dbReference type="Rhea" id="RHEA:13065"/>
        <dbReference type="ChEBI" id="CHEBI:15377"/>
        <dbReference type="ChEBI" id="CHEBI:15378"/>
        <dbReference type="ChEBI" id="CHEBI:30616"/>
        <dbReference type="ChEBI" id="CHEBI:43474"/>
        <dbReference type="ChEBI" id="CHEBI:456216"/>
        <dbReference type="EC" id="5.6.2.4"/>
    </reaction>
</comment>
<dbReference type="GO" id="GO:0004527">
    <property type="term" value="F:exonuclease activity"/>
    <property type="evidence" value="ECO:0007669"/>
    <property type="project" value="UniProtKB-KW"/>
</dbReference>
<evidence type="ECO:0000313" key="12">
    <source>
        <dbReference type="Proteomes" id="UP001501710"/>
    </source>
</evidence>
<keyword evidence="12" id="KW-1185">Reference proteome</keyword>
<dbReference type="InterPro" id="IPR014016">
    <property type="entry name" value="UvrD-like_ATP-bd"/>
</dbReference>
<comment type="catalytic activity">
    <reaction evidence="6">
        <text>Couples ATP hydrolysis with the unwinding of duplex DNA by translocating in the 3'-5' direction.</text>
        <dbReference type="EC" id="5.6.2.4"/>
    </reaction>
</comment>
<keyword evidence="4 9" id="KW-0067">ATP-binding</keyword>
<feature type="binding site" evidence="9">
    <location>
        <begin position="274"/>
        <end position="281"/>
    </location>
    <ligand>
        <name>ATP</name>
        <dbReference type="ChEBI" id="CHEBI:30616"/>
    </ligand>
</feature>
<dbReference type="PROSITE" id="PS51198">
    <property type="entry name" value="UVRD_HELICASE_ATP_BIND"/>
    <property type="match status" value="1"/>
</dbReference>
<keyword evidence="5" id="KW-0413">Isomerase</keyword>
<dbReference type="EC" id="5.6.2.4" evidence="7"/>
<dbReference type="PANTHER" id="PTHR11070">
    <property type="entry name" value="UVRD / RECB / PCRA DNA HELICASE FAMILY MEMBER"/>
    <property type="match status" value="1"/>
</dbReference>
<evidence type="ECO:0000256" key="7">
    <source>
        <dbReference type="ARBA" id="ARBA00034808"/>
    </source>
</evidence>
<protein>
    <recommendedName>
        <fullName evidence="7">DNA 3'-5' helicase</fullName>
        <ecNumber evidence="7">5.6.2.4</ecNumber>
    </recommendedName>
</protein>
<name>A0ABP8CPR4_9ACTN</name>
<dbReference type="PANTHER" id="PTHR11070:SF45">
    <property type="entry name" value="DNA 3'-5' HELICASE"/>
    <property type="match status" value="1"/>
</dbReference>
<dbReference type="InterPro" id="IPR027417">
    <property type="entry name" value="P-loop_NTPase"/>
</dbReference>
<keyword evidence="11" id="KW-0540">Nuclease</keyword>
<dbReference type="InterPro" id="IPR014017">
    <property type="entry name" value="DNA_helicase_UvrD-like_C"/>
</dbReference>
<keyword evidence="1 9" id="KW-0547">Nucleotide-binding</keyword>
<dbReference type="Gene3D" id="3.30.2310.20">
    <property type="entry name" value="RelE-like"/>
    <property type="match status" value="1"/>
</dbReference>
<dbReference type="EMBL" id="BAABAS010000029">
    <property type="protein sequence ID" value="GAA4241774.1"/>
    <property type="molecule type" value="Genomic_DNA"/>
</dbReference>
<proteinExistence type="predicted"/>
<dbReference type="Pfam" id="PF00580">
    <property type="entry name" value="UvrD-helicase"/>
    <property type="match status" value="1"/>
</dbReference>
<dbReference type="Gene3D" id="3.40.50.300">
    <property type="entry name" value="P-loop containing nucleotide triphosphate hydrolases"/>
    <property type="match status" value="2"/>
</dbReference>
<comment type="caution">
    <text evidence="11">The sequence shown here is derived from an EMBL/GenBank/DDBJ whole genome shotgun (WGS) entry which is preliminary data.</text>
</comment>
<reference evidence="12" key="1">
    <citation type="journal article" date="2019" name="Int. J. Syst. Evol. Microbiol.">
        <title>The Global Catalogue of Microorganisms (GCM) 10K type strain sequencing project: providing services to taxonomists for standard genome sequencing and annotation.</title>
        <authorList>
            <consortium name="The Broad Institute Genomics Platform"/>
            <consortium name="The Broad Institute Genome Sequencing Center for Infectious Disease"/>
            <person name="Wu L."/>
            <person name="Ma J."/>
        </authorList>
    </citation>
    <scope>NUCLEOTIDE SEQUENCE [LARGE SCALE GENOMIC DNA]</scope>
    <source>
        <strain evidence="12">JCM 17440</strain>
    </source>
</reference>
<dbReference type="Proteomes" id="UP001501710">
    <property type="component" value="Unassembled WGS sequence"/>
</dbReference>
<dbReference type="SUPFAM" id="SSF52540">
    <property type="entry name" value="P-loop containing nucleoside triphosphate hydrolases"/>
    <property type="match status" value="1"/>
</dbReference>
<evidence type="ECO:0000256" key="9">
    <source>
        <dbReference type="PROSITE-ProRule" id="PRU00560"/>
    </source>
</evidence>
<evidence type="ECO:0000256" key="5">
    <source>
        <dbReference type="ARBA" id="ARBA00023235"/>
    </source>
</evidence>
<evidence type="ECO:0000256" key="2">
    <source>
        <dbReference type="ARBA" id="ARBA00022801"/>
    </source>
</evidence>
<evidence type="ECO:0000256" key="6">
    <source>
        <dbReference type="ARBA" id="ARBA00034617"/>
    </source>
</evidence>